<comment type="caution">
    <text evidence="1">The sequence shown here is derived from an EMBL/GenBank/DDBJ whole genome shotgun (WGS) entry which is preliminary data.</text>
</comment>
<organism evidence="1 2">
    <name type="scientific">Pistacia atlantica</name>
    <dbReference type="NCBI Taxonomy" id="434234"/>
    <lineage>
        <taxon>Eukaryota</taxon>
        <taxon>Viridiplantae</taxon>
        <taxon>Streptophyta</taxon>
        <taxon>Embryophyta</taxon>
        <taxon>Tracheophyta</taxon>
        <taxon>Spermatophyta</taxon>
        <taxon>Magnoliopsida</taxon>
        <taxon>eudicotyledons</taxon>
        <taxon>Gunneridae</taxon>
        <taxon>Pentapetalae</taxon>
        <taxon>rosids</taxon>
        <taxon>malvids</taxon>
        <taxon>Sapindales</taxon>
        <taxon>Anacardiaceae</taxon>
        <taxon>Pistacia</taxon>
    </lineage>
</organism>
<evidence type="ECO:0000313" key="2">
    <source>
        <dbReference type="Proteomes" id="UP001164250"/>
    </source>
</evidence>
<reference evidence="2" key="1">
    <citation type="journal article" date="2023" name="G3 (Bethesda)">
        <title>Genome assembly and association tests identify interacting loci associated with vigor, precocity, and sex in interspecific pistachio rootstocks.</title>
        <authorList>
            <person name="Palmer W."/>
            <person name="Jacygrad E."/>
            <person name="Sagayaradj S."/>
            <person name="Cavanaugh K."/>
            <person name="Han R."/>
            <person name="Bertier L."/>
            <person name="Beede B."/>
            <person name="Kafkas S."/>
            <person name="Golino D."/>
            <person name="Preece J."/>
            <person name="Michelmore R."/>
        </authorList>
    </citation>
    <scope>NUCLEOTIDE SEQUENCE [LARGE SCALE GENOMIC DNA]</scope>
</reference>
<dbReference type="Proteomes" id="UP001164250">
    <property type="component" value="Chromosome 15"/>
</dbReference>
<sequence length="322" mass="35974">MAMGLKVLLMVVFLWGFCCLFQNVNGELELQFYKKSCPDAEKLVKEKMRKSMLNDLSTAAAILRLAFHDCQVDGCDGSVLLENANGMTAETSSYRNFGIRKLNVINEIKSSLEAICPETVSCADIIQLAAREAVYLTGGPYIKVLTGRRDTVSASKERADKQLPAAYISVDAFIQIFRKKNISLEDGVALMGSHTLGIGHCRNFRERLWPTSDPTLSPPFSVMLQTICINPALSDVSFAQNDATIFSFDNQYFIDIQTGRGLLKIDSEIASDPRTQPYVSAFGHNTQHFFNRFTSGFLKLSNYKVLVGEEGEIRRDCRFRNS</sequence>
<accession>A0ACC0ZVR2</accession>
<gene>
    <name evidence="1" type="ORF">Patl1_34267</name>
</gene>
<proteinExistence type="predicted"/>
<keyword evidence="2" id="KW-1185">Reference proteome</keyword>
<protein>
    <submittedName>
        <fullName evidence="1">Uncharacterized protein</fullName>
    </submittedName>
</protein>
<evidence type="ECO:0000313" key="1">
    <source>
        <dbReference type="EMBL" id="KAJ0076081.1"/>
    </source>
</evidence>
<dbReference type="EMBL" id="CM047910">
    <property type="protein sequence ID" value="KAJ0076081.1"/>
    <property type="molecule type" value="Genomic_DNA"/>
</dbReference>
<name>A0ACC0ZVR2_9ROSI</name>